<evidence type="ECO:0000313" key="1">
    <source>
        <dbReference type="EMBL" id="KCZ71852.1"/>
    </source>
</evidence>
<dbReference type="Proteomes" id="UP000027153">
    <property type="component" value="Unassembled WGS sequence"/>
</dbReference>
<name>A0A062V3D3_9EURY</name>
<proteinExistence type="predicted"/>
<reference evidence="1 2" key="1">
    <citation type="journal article" date="2013" name="Nature">
        <title>Anaerobic oxidation of methane coupled to nitrate reduction in a novel archaeal lineage.</title>
        <authorList>
            <person name="Haroon M.F."/>
            <person name="Hu S."/>
            <person name="Shi Y."/>
            <person name="Imelfort M."/>
            <person name="Keller J."/>
            <person name="Hugenholtz P."/>
            <person name="Yuan Z."/>
            <person name="Tyson G.W."/>
        </authorList>
    </citation>
    <scope>NUCLEOTIDE SEQUENCE [LARGE SCALE GENOMIC DNA]</scope>
    <source>
        <strain evidence="1 2">ANME-2d</strain>
    </source>
</reference>
<gene>
    <name evidence="1" type="ORF">ANME2D_01907</name>
</gene>
<protein>
    <submittedName>
        <fullName evidence="1">Uncharacterized protein</fullName>
    </submittedName>
</protein>
<dbReference type="EMBL" id="JMIY01000004">
    <property type="protein sequence ID" value="KCZ71852.1"/>
    <property type="molecule type" value="Genomic_DNA"/>
</dbReference>
<keyword evidence="2" id="KW-1185">Reference proteome</keyword>
<comment type="caution">
    <text evidence="1">The sequence shown here is derived from an EMBL/GenBank/DDBJ whole genome shotgun (WGS) entry which is preliminary data.</text>
</comment>
<organism evidence="1 2">
    <name type="scientific">Candidatus Methanoperedens nitratireducens</name>
    <dbReference type="NCBI Taxonomy" id="1392998"/>
    <lineage>
        <taxon>Archaea</taxon>
        <taxon>Methanobacteriati</taxon>
        <taxon>Methanobacteriota</taxon>
        <taxon>Stenosarchaea group</taxon>
        <taxon>Methanomicrobia</taxon>
        <taxon>Methanosarcinales</taxon>
        <taxon>ANME-2 cluster</taxon>
        <taxon>Candidatus Methanoperedentaceae</taxon>
        <taxon>Candidatus Methanoperedens</taxon>
    </lineage>
</organism>
<evidence type="ECO:0000313" key="2">
    <source>
        <dbReference type="Proteomes" id="UP000027153"/>
    </source>
</evidence>
<dbReference type="AlphaFoldDB" id="A0A062V3D3"/>
<accession>A0A062V3D3</accession>
<sequence>MLSTLCVSPEQKHAPLLEERLHWHSPADNEPAPRLYTPGITNLRSSASCPPLCIDTYASQGHTWMRPPEARLGAFICGSFFAEAPDIDCSAFIKNPKRYYSPPSSASFLPKPGAFLGERPGWHLLAGSELVRYLIAFTENMPKVQE</sequence>